<accession>A0A382UWC5</accession>
<sequence length="29" mass="3192">MRVNYGQSVHGEEEIAAVVEVLRTSTQMG</sequence>
<dbReference type="EMBL" id="UINC01147303">
    <property type="protein sequence ID" value="SVD38549.1"/>
    <property type="molecule type" value="Genomic_DNA"/>
</dbReference>
<evidence type="ECO:0000313" key="1">
    <source>
        <dbReference type="EMBL" id="SVD38549.1"/>
    </source>
</evidence>
<proteinExistence type="predicted"/>
<reference evidence="1" key="1">
    <citation type="submission" date="2018-05" db="EMBL/GenBank/DDBJ databases">
        <authorList>
            <person name="Lanie J.A."/>
            <person name="Ng W.-L."/>
            <person name="Kazmierczak K.M."/>
            <person name="Andrzejewski T.M."/>
            <person name="Davidsen T.M."/>
            <person name="Wayne K.J."/>
            <person name="Tettelin H."/>
            <person name="Glass J.I."/>
            <person name="Rusch D."/>
            <person name="Podicherti R."/>
            <person name="Tsui H.-C.T."/>
            <person name="Winkler M.E."/>
        </authorList>
    </citation>
    <scope>NUCLEOTIDE SEQUENCE</scope>
</reference>
<protein>
    <submittedName>
        <fullName evidence="1">Uncharacterized protein</fullName>
    </submittedName>
</protein>
<organism evidence="1">
    <name type="scientific">marine metagenome</name>
    <dbReference type="NCBI Taxonomy" id="408172"/>
    <lineage>
        <taxon>unclassified sequences</taxon>
        <taxon>metagenomes</taxon>
        <taxon>ecological metagenomes</taxon>
    </lineage>
</organism>
<feature type="non-terminal residue" evidence="1">
    <location>
        <position position="29"/>
    </location>
</feature>
<dbReference type="AlphaFoldDB" id="A0A382UWC5"/>
<gene>
    <name evidence="1" type="ORF">METZ01_LOCUS391403</name>
</gene>
<name>A0A382UWC5_9ZZZZ</name>